<dbReference type="Gene3D" id="3.30.460.90">
    <property type="match status" value="1"/>
</dbReference>
<keyword evidence="12" id="KW-1185">Reference proteome</keyword>
<feature type="chain" id="PRO_5027907769" evidence="9">
    <location>
        <begin position="20"/>
        <end position="405"/>
    </location>
</feature>
<keyword evidence="6" id="KW-0547">Nucleotide-binding</keyword>
<accession>A0A6P8HBJ6</accession>
<keyword evidence="3" id="KW-0808">Transferase</keyword>
<evidence type="ECO:0000256" key="2">
    <source>
        <dbReference type="ARBA" id="ARBA00008307"/>
    </source>
</evidence>
<dbReference type="PANTHER" id="PTHR10656:SF42">
    <property type="entry name" value="CYCLIC GMP-AMP SYNTHASE-LIKE PROTEIN-RELATED"/>
    <property type="match status" value="1"/>
</dbReference>
<dbReference type="SMART" id="SM01265">
    <property type="entry name" value="Mab-21"/>
    <property type="match status" value="1"/>
</dbReference>
<reference evidence="13" key="1">
    <citation type="submission" date="2025-08" db="UniProtKB">
        <authorList>
            <consortium name="RefSeq"/>
        </authorList>
    </citation>
    <scope>IDENTIFICATION</scope>
    <source>
        <tissue evidence="13">Tentacle</tissue>
    </source>
</reference>
<keyword evidence="8" id="KW-0460">Magnesium</keyword>
<sequence length="405" mass="47354">MTYILKLCAFASFLSIALGEEIPYEIPREEFYKETPEKELNFNQFLEKLHKQINVDIKEKLTEQFKIHEDMLNILKKVRKLDACFGFNLDLKGSSIENVKIGFPDEFDFGLVNQRWTGKIVLLENDKTPPGFGYAVDKDEKTCLKNYLAEHTKYVDPAKVRGRLRELVARAMTDLQMDGRIQDIREGGPAVTFEEITPNDRRYPLISIDLAIAIDLRKWPRDARILPPHIMNANAQLVPKVLSEPHTKVWQISFSKVEKRIMQDIDNDGGCRKKVLQLAKHLKTRAIGQGFFLASYHLKMTLLHLNNKKKQAEDWKQNKLTDRFVDLINWLLHYLRKGSLPSFFIKGYDLFKNKPDLRSAIESIKQVIEKMHNDPSFLLPENDRLQPRHKTHHKKSKKRYYVLNI</sequence>
<gene>
    <name evidence="13" type="primary">LOC116287519</name>
</gene>
<evidence type="ECO:0000256" key="8">
    <source>
        <dbReference type="ARBA" id="ARBA00022842"/>
    </source>
</evidence>
<dbReference type="Pfam" id="PF03281">
    <property type="entry name" value="Mab-21"/>
    <property type="match status" value="1"/>
</dbReference>
<keyword evidence="5" id="KW-0479">Metal-binding</keyword>
<dbReference type="RefSeq" id="XP_031550062.1">
    <property type="nucleotide sequence ID" value="XM_031694202.1"/>
</dbReference>
<evidence type="ECO:0000256" key="4">
    <source>
        <dbReference type="ARBA" id="ARBA00022695"/>
    </source>
</evidence>
<evidence type="ECO:0000313" key="13">
    <source>
        <dbReference type="RefSeq" id="XP_031550062.1"/>
    </source>
</evidence>
<evidence type="ECO:0000256" key="7">
    <source>
        <dbReference type="ARBA" id="ARBA00022840"/>
    </source>
</evidence>
<feature type="signal peptide" evidence="9">
    <location>
        <begin position="1"/>
        <end position="19"/>
    </location>
</feature>
<dbReference type="InterPro" id="IPR046903">
    <property type="entry name" value="Mab-21-like_nuc_Trfase"/>
</dbReference>
<evidence type="ECO:0000259" key="11">
    <source>
        <dbReference type="Pfam" id="PF20266"/>
    </source>
</evidence>
<dbReference type="AlphaFoldDB" id="A0A6P8HBJ6"/>
<dbReference type="GO" id="GO:0046872">
    <property type="term" value="F:metal ion binding"/>
    <property type="evidence" value="ECO:0007669"/>
    <property type="project" value="UniProtKB-KW"/>
</dbReference>
<dbReference type="GeneID" id="116287519"/>
<feature type="domain" description="Mab-21-like nucleotidyltransferase" evidence="10">
    <location>
        <begin position="96"/>
        <end position="264"/>
    </location>
</feature>
<dbReference type="Proteomes" id="UP000515163">
    <property type="component" value="Unplaced"/>
</dbReference>
<keyword evidence="4" id="KW-0548">Nucleotidyltransferase</keyword>
<evidence type="ECO:0000313" key="12">
    <source>
        <dbReference type="Proteomes" id="UP000515163"/>
    </source>
</evidence>
<comment type="similarity">
    <text evidence="2">Belongs to the mab-21 family.</text>
</comment>
<evidence type="ECO:0000256" key="1">
    <source>
        <dbReference type="ARBA" id="ARBA00001946"/>
    </source>
</evidence>
<evidence type="ECO:0000256" key="5">
    <source>
        <dbReference type="ARBA" id="ARBA00022723"/>
    </source>
</evidence>
<dbReference type="InParanoid" id="A0A6P8HBJ6"/>
<dbReference type="PANTHER" id="PTHR10656">
    <property type="entry name" value="CELL FATE DETERMINING PROTEIN MAB21-RELATED"/>
    <property type="match status" value="1"/>
</dbReference>
<dbReference type="KEGG" id="aten:116287519"/>
<dbReference type="InterPro" id="IPR046906">
    <property type="entry name" value="Mab-21_HhH/H2TH-like"/>
</dbReference>
<feature type="domain" description="Mab-21-like HhH/H2TH-like" evidence="11">
    <location>
        <begin position="271"/>
        <end position="355"/>
    </location>
</feature>
<keyword evidence="7" id="KW-0067">ATP-binding</keyword>
<evidence type="ECO:0000256" key="9">
    <source>
        <dbReference type="SAM" id="SignalP"/>
    </source>
</evidence>
<dbReference type="OrthoDB" id="5947963at2759"/>
<dbReference type="Gene3D" id="1.10.1410.40">
    <property type="match status" value="1"/>
</dbReference>
<comment type="cofactor">
    <cofactor evidence="1">
        <name>Mg(2+)</name>
        <dbReference type="ChEBI" id="CHEBI:18420"/>
    </cofactor>
</comment>
<dbReference type="GO" id="GO:0005524">
    <property type="term" value="F:ATP binding"/>
    <property type="evidence" value="ECO:0007669"/>
    <property type="project" value="UniProtKB-KW"/>
</dbReference>
<dbReference type="GO" id="GO:0016779">
    <property type="term" value="F:nucleotidyltransferase activity"/>
    <property type="evidence" value="ECO:0007669"/>
    <property type="project" value="UniProtKB-KW"/>
</dbReference>
<name>A0A6P8HBJ6_ACTTE</name>
<proteinExistence type="inferred from homology"/>
<evidence type="ECO:0000259" key="10">
    <source>
        <dbReference type="Pfam" id="PF03281"/>
    </source>
</evidence>
<dbReference type="InterPro" id="IPR024810">
    <property type="entry name" value="MAB21L/cGLR"/>
</dbReference>
<dbReference type="Pfam" id="PF20266">
    <property type="entry name" value="Mab-21_C"/>
    <property type="match status" value="1"/>
</dbReference>
<keyword evidence="9" id="KW-0732">Signal</keyword>
<evidence type="ECO:0000256" key="3">
    <source>
        <dbReference type="ARBA" id="ARBA00022679"/>
    </source>
</evidence>
<organism evidence="12 13">
    <name type="scientific">Actinia tenebrosa</name>
    <name type="common">Australian red waratah sea anemone</name>
    <dbReference type="NCBI Taxonomy" id="6105"/>
    <lineage>
        <taxon>Eukaryota</taxon>
        <taxon>Metazoa</taxon>
        <taxon>Cnidaria</taxon>
        <taxon>Anthozoa</taxon>
        <taxon>Hexacorallia</taxon>
        <taxon>Actiniaria</taxon>
        <taxon>Actiniidae</taxon>
        <taxon>Actinia</taxon>
    </lineage>
</organism>
<protein>
    <submittedName>
        <fullName evidence="13">Nucleotidyltransferase MAB21L1</fullName>
    </submittedName>
</protein>
<evidence type="ECO:0000256" key="6">
    <source>
        <dbReference type="ARBA" id="ARBA00022741"/>
    </source>
</evidence>